<reference evidence="1" key="1">
    <citation type="submission" date="2014-11" db="EMBL/GenBank/DDBJ databases">
        <authorList>
            <person name="Amaro Gonzalez C."/>
        </authorList>
    </citation>
    <scope>NUCLEOTIDE SEQUENCE</scope>
</reference>
<accession>A0A0E9VHZ9</accession>
<sequence>MIRLTGSSKIVCITGGPLERRN</sequence>
<evidence type="ECO:0000313" key="1">
    <source>
        <dbReference type="EMBL" id="JAH77712.1"/>
    </source>
</evidence>
<proteinExistence type="predicted"/>
<protein>
    <submittedName>
        <fullName evidence="1">Uncharacterized protein</fullName>
    </submittedName>
</protein>
<dbReference type="EMBL" id="GBXM01030865">
    <property type="protein sequence ID" value="JAH77712.1"/>
    <property type="molecule type" value="Transcribed_RNA"/>
</dbReference>
<reference evidence="1" key="2">
    <citation type="journal article" date="2015" name="Fish Shellfish Immunol.">
        <title>Early steps in the European eel (Anguilla anguilla)-Vibrio vulnificus interaction in the gills: Role of the RtxA13 toxin.</title>
        <authorList>
            <person name="Callol A."/>
            <person name="Pajuelo D."/>
            <person name="Ebbesson L."/>
            <person name="Teles M."/>
            <person name="MacKenzie S."/>
            <person name="Amaro C."/>
        </authorList>
    </citation>
    <scope>NUCLEOTIDE SEQUENCE</scope>
</reference>
<dbReference type="AlphaFoldDB" id="A0A0E9VHZ9"/>
<organism evidence="1">
    <name type="scientific">Anguilla anguilla</name>
    <name type="common">European freshwater eel</name>
    <name type="synonym">Muraena anguilla</name>
    <dbReference type="NCBI Taxonomy" id="7936"/>
    <lineage>
        <taxon>Eukaryota</taxon>
        <taxon>Metazoa</taxon>
        <taxon>Chordata</taxon>
        <taxon>Craniata</taxon>
        <taxon>Vertebrata</taxon>
        <taxon>Euteleostomi</taxon>
        <taxon>Actinopterygii</taxon>
        <taxon>Neopterygii</taxon>
        <taxon>Teleostei</taxon>
        <taxon>Anguilliformes</taxon>
        <taxon>Anguillidae</taxon>
        <taxon>Anguilla</taxon>
    </lineage>
</organism>
<name>A0A0E9VHZ9_ANGAN</name>